<proteinExistence type="inferred from homology"/>
<dbReference type="RefSeq" id="WP_336545946.1">
    <property type="nucleotide sequence ID" value="NZ_JBBBDM010000011.1"/>
</dbReference>
<keyword evidence="3" id="KW-0378">Hydrolase</keyword>
<sequence length="385" mass="41959">MLRVEETSGRVRAAPARWTVGDVARIDPARCPVAPLIGADDVARISDDLDIWDAWPVQDDDGTPAAIGAGETLWMALGAPRFDDPDARHGHARIHLLRHRDGRWQDLGPAMPDGFAPGSREWSGSAVLEADGTTLTLYFTAAGRRGEAETSFEQRLFRAHARLVIEDDTPALRDWRDLAEIVVRDPRYYMASDAGTGAIGTIKAFRDPAYFRDPADGRRALFFAGSRAEATGEFNGVIGRIDADRDGAPHWQLQPPIVDATDVNNELERPHVVAHGGRYYLFWSTQRHVFAPACAHAPTGLYGMVAESLDGDWTPLNGSGLVFANPADAPRQAYSWLVLPDLSVISFIDDWGRGTADAGARRFGATFAPVLHLTLDGERATLAGD</sequence>
<evidence type="ECO:0000313" key="4">
    <source>
        <dbReference type="Proteomes" id="UP001367771"/>
    </source>
</evidence>
<name>A0ABU8H6Q0_9SPHN</name>
<evidence type="ECO:0000256" key="2">
    <source>
        <dbReference type="RuleBase" id="RU361220"/>
    </source>
</evidence>
<dbReference type="InterPro" id="IPR023296">
    <property type="entry name" value="Glyco_hydro_beta-prop_sf"/>
</dbReference>
<dbReference type="Proteomes" id="UP001367771">
    <property type="component" value="Unassembled WGS sequence"/>
</dbReference>
<accession>A0ABU8H6Q0</accession>
<evidence type="ECO:0000313" key="3">
    <source>
        <dbReference type="EMBL" id="MEI5688630.1"/>
    </source>
</evidence>
<dbReference type="GO" id="GO:0016787">
    <property type="term" value="F:hydrolase activity"/>
    <property type="evidence" value="ECO:0007669"/>
    <property type="project" value="UniProtKB-KW"/>
</dbReference>
<keyword evidence="4" id="KW-1185">Reference proteome</keyword>
<gene>
    <name evidence="3" type="ORF">V8201_16165</name>
</gene>
<dbReference type="EMBL" id="JBBBDM010000011">
    <property type="protein sequence ID" value="MEI5688630.1"/>
    <property type="molecule type" value="Genomic_DNA"/>
</dbReference>
<dbReference type="CDD" id="cd08997">
    <property type="entry name" value="GH68"/>
    <property type="match status" value="1"/>
</dbReference>
<dbReference type="Gene3D" id="2.115.10.20">
    <property type="entry name" value="Glycosyl hydrolase domain, family 43"/>
    <property type="match status" value="1"/>
</dbReference>
<dbReference type="InterPro" id="IPR003469">
    <property type="entry name" value="Glyco_hydro_68"/>
</dbReference>
<comment type="caution">
    <text evidence="3">The sequence shown here is derived from an EMBL/GenBank/DDBJ whole genome shotgun (WGS) entry which is preliminary data.</text>
</comment>
<comment type="similarity">
    <text evidence="1 2">Belongs to the glycosyl hydrolase 68 family.</text>
</comment>
<organism evidence="3 4">
    <name type="scientific">Sphingomonas kyungheensis</name>
    <dbReference type="NCBI Taxonomy" id="1069987"/>
    <lineage>
        <taxon>Bacteria</taxon>
        <taxon>Pseudomonadati</taxon>
        <taxon>Pseudomonadota</taxon>
        <taxon>Alphaproteobacteria</taxon>
        <taxon>Sphingomonadales</taxon>
        <taxon>Sphingomonadaceae</taxon>
        <taxon>Sphingomonas</taxon>
    </lineage>
</organism>
<evidence type="ECO:0000256" key="1">
    <source>
        <dbReference type="ARBA" id="ARBA00006775"/>
    </source>
</evidence>
<dbReference type="SUPFAM" id="SSF75005">
    <property type="entry name" value="Arabinanase/levansucrase/invertase"/>
    <property type="match status" value="1"/>
</dbReference>
<protein>
    <submittedName>
        <fullName evidence="3">Glycoside hydrolase family 68 protein</fullName>
    </submittedName>
</protein>
<dbReference type="Pfam" id="PF02435">
    <property type="entry name" value="Glyco_hydro_68"/>
    <property type="match status" value="2"/>
</dbReference>
<reference evidence="3 4" key="1">
    <citation type="journal article" date="2013" name="Int. J. Syst. Evol. Microbiol.">
        <title>Sphingomonas kyungheensis sp. nov., a bacterium with ginsenoside-converting activity isolated from soil of a ginseng field.</title>
        <authorList>
            <person name="Son H.M."/>
            <person name="Yang J.E."/>
            <person name="Park Y."/>
            <person name="Han C.K."/>
            <person name="Kim S.G."/>
            <person name="Kook M."/>
            <person name="Yi T.H."/>
        </authorList>
    </citation>
    <scope>NUCLEOTIDE SEQUENCE [LARGE SCALE GENOMIC DNA]</scope>
    <source>
        <strain evidence="3 4">LMG 26582</strain>
    </source>
</reference>